<evidence type="ECO:0000313" key="3">
    <source>
        <dbReference type="EMBL" id="RKQ17853.1"/>
    </source>
</evidence>
<evidence type="ECO:0000313" key="4">
    <source>
        <dbReference type="Proteomes" id="UP000281813"/>
    </source>
</evidence>
<feature type="compositionally biased region" description="Polar residues" evidence="1">
    <location>
        <begin position="43"/>
        <end position="68"/>
    </location>
</feature>
<comment type="caution">
    <text evidence="3">The sequence shown here is derived from an EMBL/GenBank/DDBJ whole genome shotgun (WGS) entry which is preliminary data.</text>
</comment>
<keyword evidence="2" id="KW-1133">Transmembrane helix</keyword>
<keyword evidence="2" id="KW-0812">Transmembrane</keyword>
<dbReference type="OrthoDB" id="2692154at2"/>
<dbReference type="AlphaFoldDB" id="A0A494Z5S0"/>
<proteinExistence type="predicted"/>
<feature type="transmembrane region" description="Helical" evidence="2">
    <location>
        <begin position="6"/>
        <end position="23"/>
    </location>
</feature>
<protein>
    <submittedName>
        <fullName evidence="3">Uncharacterized protein</fullName>
    </submittedName>
</protein>
<dbReference type="RefSeq" id="WP_121128472.1">
    <property type="nucleotide sequence ID" value="NZ_JBHUFK010000023.1"/>
</dbReference>
<feature type="region of interest" description="Disordered" evidence="1">
    <location>
        <begin position="27"/>
        <end position="71"/>
    </location>
</feature>
<sequence length="168" mass="19339">MEWIFDNFFIILVILSGIFGLFGKKEEEKKEKKTNQPRPTPTPSGGYQTSKRSQTPVERKQPTVTLSVDEQKKEQLDRLAGQLKTKSIHSFEDISQQRMKDSSHYAFDNRSIHNPVEQLSRDQVKLKEEISNNLSKKGLIQGIIMAEVLGPPRATKPYRSVIEERKIK</sequence>
<evidence type="ECO:0000256" key="2">
    <source>
        <dbReference type="SAM" id="Phobius"/>
    </source>
</evidence>
<evidence type="ECO:0000256" key="1">
    <source>
        <dbReference type="SAM" id="MobiDB-lite"/>
    </source>
</evidence>
<gene>
    <name evidence="3" type="ORF">D8M05_02915</name>
</gene>
<reference evidence="3 4" key="1">
    <citation type="journal article" date="2015" name="Antonie Van Leeuwenhoek">
        <title>Oceanobacillus bengalensis sp. nov., a bacterium isolated from seawater of the Bay of Bengal.</title>
        <authorList>
            <person name="Yongchang O."/>
            <person name="Xiang W."/>
            <person name="Wang G."/>
        </authorList>
    </citation>
    <scope>NUCLEOTIDE SEQUENCE [LARGE SCALE GENOMIC DNA]</scope>
    <source>
        <strain evidence="3 4">MCCC 1K00260</strain>
    </source>
</reference>
<dbReference type="EMBL" id="RBZO01000003">
    <property type="protein sequence ID" value="RKQ17853.1"/>
    <property type="molecule type" value="Genomic_DNA"/>
</dbReference>
<keyword evidence="2" id="KW-0472">Membrane</keyword>
<accession>A0A494Z5S0</accession>
<dbReference type="Proteomes" id="UP000281813">
    <property type="component" value="Unassembled WGS sequence"/>
</dbReference>
<organism evidence="3 4">
    <name type="scientific">Oceanobacillus bengalensis</name>
    <dbReference type="NCBI Taxonomy" id="1435466"/>
    <lineage>
        <taxon>Bacteria</taxon>
        <taxon>Bacillati</taxon>
        <taxon>Bacillota</taxon>
        <taxon>Bacilli</taxon>
        <taxon>Bacillales</taxon>
        <taxon>Bacillaceae</taxon>
        <taxon>Oceanobacillus</taxon>
    </lineage>
</organism>
<keyword evidence="4" id="KW-1185">Reference proteome</keyword>
<name>A0A494Z5S0_9BACI</name>